<dbReference type="AlphaFoldDB" id="A9NRQ4"/>
<name>A9NRQ4_PICSI</name>
<dbReference type="EMBL" id="EF083983">
    <property type="protein sequence ID" value="ABK23315.1"/>
    <property type="molecule type" value="mRNA"/>
</dbReference>
<reference evidence="1" key="1">
    <citation type="journal article" date="2008" name="BMC Genomics">
        <title>A conifer genomics resource of 200,000 spruce (Picea spp.) ESTs and 6,464 high-quality, sequence-finished full-length cDNAs for Sitka spruce (Picea sitchensis).</title>
        <authorList>
            <person name="Ralph S.G."/>
            <person name="Chun H.J."/>
            <person name="Kolosova N."/>
            <person name="Cooper D."/>
            <person name="Oddy C."/>
            <person name="Ritland C.E."/>
            <person name="Kirkpatrick R."/>
            <person name="Moore R."/>
            <person name="Barber S."/>
            <person name="Holt R.A."/>
            <person name="Jones S.J."/>
            <person name="Marra M.A."/>
            <person name="Douglas C.J."/>
            <person name="Ritland K."/>
            <person name="Bohlmann J."/>
        </authorList>
    </citation>
    <scope>NUCLEOTIDE SEQUENCE</scope>
    <source>
        <tissue evidence="1">Green portion of the leader tissue</tissue>
    </source>
</reference>
<organism evidence="1">
    <name type="scientific">Picea sitchensis</name>
    <name type="common">Sitka spruce</name>
    <name type="synonym">Pinus sitchensis</name>
    <dbReference type="NCBI Taxonomy" id="3332"/>
    <lineage>
        <taxon>Eukaryota</taxon>
        <taxon>Viridiplantae</taxon>
        <taxon>Streptophyta</taxon>
        <taxon>Embryophyta</taxon>
        <taxon>Tracheophyta</taxon>
        <taxon>Spermatophyta</taxon>
        <taxon>Pinopsida</taxon>
        <taxon>Pinidae</taxon>
        <taxon>Conifers I</taxon>
        <taxon>Pinales</taxon>
        <taxon>Pinaceae</taxon>
        <taxon>Picea</taxon>
    </lineage>
</organism>
<evidence type="ECO:0000313" key="1">
    <source>
        <dbReference type="EMBL" id="ABK23315.1"/>
    </source>
</evidence>
<proteinExistence type="evidence at transcript level"/>
<sequence>MAKRTWRQVGTGGGLWIWICYTRDDGLKVINYKRSIRMSRMI</sequence>
<accession>A9NRQ4</accession>
<protein>
    <submittedName>
        <fullName evidence="1">Uncharacterized protein</fullName>
    </submittedName>
</protein>